<evidence type="ECO:0000313" key="3">
    <source>
        <dbReference type="Proteomes" id="UP001549257"/>
    </source>
</evidence>
<keyword evidence="3" id="KW-1185">Reference proteome</keyword>
<proteinExistence type="predicted"/>
<dbReference type="RefSeq" id="WP_354023540.1">
    <property type="nucleotide sequence ID" value="NZ_JBEPSJ010000001.1"/>
</dbReference>
<protein>
    <submittedName>
        <fullName evidence="2">Pimeloyl-ACP methyl ester carboxylesterase</fullName>
    </submittedName>
</protein>
<evidence type="ECO:0000259" key="1">
    <source>
        <dbReference type="Pfam" id="PF00561"/>
    </source>
</evidence>
<dbReference type="Gene3D" id="3.40.50.1820">
    <property type="entry name" value="alpha/beta hydrolase"/>
    <property type="match status" value="1"/>
</dbReference>
<dbReference type="PANTHER" id="PTHR43433">
    <property type="entry name" value="HYDROLASE, ALPHA/BETA FOLD FAMILY PROTEIN"/>
    <property type="match status" value="1"/>
</dbReference>
<dbReference type="EMBL" id="JBEPSJ010000001">
    <property type="protein sequence ID" value="MET4581361.1"/>
    <property type="molecule type" value="Genomic_DNA"/>
</dbReference>
<accession>A0ABV2QJY4</accession>
<dbReference type="InterPro" id="IPR050471">
    <property type="entry name" value="AB_hydrolase"/>
</dbReference>
<dbReference type="Proteomes" id="UP001549257">
    <property type="component" value="Unassembled WGS sequence"/>
</dbReference>
<evidence type="ECO:0000313" key="2">
    <source>
        <dbReference type="EMBL" id="MET4581361.1"/>
    </source>
</evidence>
<gene>
    <name evidence="2" type="ORF">ABIE21_000851</name>
</gene>
<feature type="domain" description="AB hydrolase-1" evidence="1">
    <location>
        <begin position="31"/>
        <end position="270"/>
    </location>
</feature>
<dbReference type="Pfam" id="PF00561">
    <property type="entry name" value="Abhydrolase_1"/>
    <property type="match status" value="1"/>
</dbReference>
<dbReference type="PANTHER" id="PTHR43433:SF1">
    <property type="entry name" value="BLL5160 PROTEIN"/>
    <property type="match status" value="1"/>
</dbReference>
<reference evidence="2 3" key="1">
    <citation type="submission" date="2024-06" db="EMBL/GenBank/DDBJ databases">
        <title>Sorghum-associated microbial communities from plants grown in Nebraska, USA.</title>
        <authorList>
            <person name="Schachtman D."/>
        </authorList>
    </citation>
    <scope>NUCLEOTIDE SEQUENCE [LARGE SCALE GENOMIC DNA]</scope>
    <source>
        <strain evidence="2 3">2857</strain>
    </source>
</reference>
<dbReference type="SUPFAM" id="SSF53474">
    <property type="entry name" value="alpha/beta-Hydrolases"/>
    <property type="match status" value="1"/>
</dbReference>
<dbReference type="InterPro" id="IPR000073">
    <property type="entry name" value="AB_hydrolase_1"/>
</dbReference>
<name>A0ABV2QJY4_9MICO</name>
<sequence length="284" mass="29348">MTAAVHDLVLADGRSLRVHDSGSAGPVAFTVLWHHGSPQTGEPLEPLVRAATARGIRLISYARPGYGGSSPHPGRTVADAADDVAQLAAALGDTHLGLLASSGGGPHALACAALLPHLVPATAVMAGIAPFAAHGDGLDWFDGMAGGGAGLRSAVQGRDARQRFEATAEFDRSSFTARDYEALDGRWASLGDDVGRAVAAGGQVGLIDDEIAIVAPWGFDLGDIASPVLLAQGGADRVVPPAHARWMLDRLPHGELWTRPRDGHIAVLDAAPVALDWLAQHAWP</sequence>
<organism evidence="2 3">
    <name type="scientific">Conyzicola nivalis</name>
    <dbReference type="NCBI Taxonomy" id="1477021"/>
    <lineage>
        <taxon>Bacteria</taxon>
        <taxon>Bacillati</taxon>
        <taxon>Actinomycetota</taxon>
        <taxon>Actinomycetes</taxon>
        <taxon>Micrococcales</taxon>
        <taxon>Microbacteriaceae</taxon>
        <taxon>Conyzicola</taxon>
    </lineage>
</organism>
<comment type="caution">
    <text evidence="2">The sequence shown here is derived from an EMBL/GenBank/DDBJ whole genome shotgun (WGS) entry which is preliminary data.</text>
</comment>
<dbReference type="InterPro" id="IPR029058">
    <property type="entry name" value="AB_hydrolase_fold"/>
</dbReference>